<dbReference type="AlphaFoldDB" id="A0A542YVB9"/>
<keyword evidence="2" id="KW-1185">Reference proteome</keyword>
<gene>
    <name evidence="1" type="ORF">FB467_3081</name>
</gene>
<dbReference type="Pfam" id="PF04978">
    <property type="entry name" value="MST"/>
    <property type="match status" value="1"/>
</dbReference>
<dbReference type="EMBL" id="VFOP01000001">
    <property type="protein sequence ID" value="TQL51914.1"/>
    <property type="molecule type" value="Genomic_DNA"/>
</dbReference>
<dbReference type="InterPro" id="IPR007061">
    <property type="entry name" value="MST-like"/>
</dbReference>
<evidence type="ECO:0000313" key="2">
    <source>
        <dbReference type="Proteomes" id="UP000319516"/>
    </source>
</evidence>
<organism evidence="1 2">
    <name type="scientific">Ornithinicoccus hortensis</name>
    <dbReference type="NCBI Taxonomy" id="82346"/>
    <lineage>
        <taxon>Bacteria</taxon>
        <taxon>Bacillati</taxon>
        <taxon>Actinomycetota</taxon>
        <taxon>Actinomycetes</taxon>
        <taxon>Micrococcales</taxon>
        <taxon>Intrasporangiaceae</taxon>
        <taxon>Ornithinicoccus</taxon>
    </lineage>
</organism>
<dbReference type="RefSeq" id="WP_141785857.1">
    <property type="nucleotide sequence ID" value="NZ_BAAAIK010000001.1"/>
</dbReference>
<sequence>MAGSSWDLVPPDGDEAATLIGFLERNRANLRARCEGLDAAQLARTLPPSTMTLGGLLKHLAVVESGWLSEHFEDGPLVPPFDTAPWEEDTDWEWHSAADDTPEELFEVFDRSVGQSRRIVARALSADGPAGQSGLDARAARTVHDQERVTLRWILVHLIEEYAQHNGHADLLRESIDGRTGPGER</sequence>
<evidence type="ECO:0000313" key="1">
    <source>
        <dbReference type="EMBL" id="TQL51914.1"/>
    </source>
</evidence>
<name>A0A542YVB9_9MICO</name>
<protein>
    <submittedName>
        <fullName evidence="1">Uncharacterized protein DUF664</fullName>
    </submittedName>
</protein>
<dbReference type="SUPFAM" id="SSF109854">
    <property type="entry name" value="DinB/YfiT-like putative metalloenzymes"/>
    <property type="match status" value="1"/>
</dbReference>
<reference evidence="1 2" key="1">
    <citation type="submission" date="2019-06" db="EMBL/GenBank/DDBJ databases">
        <title>Sequencing the genomes of 1000 actinobacteria strains.</title>
        <authorList>
            <person name="Klenk H.-P."/>
        </authorList>
    </citation>
    <scope>NUCLEOTIDE SEQUENCE [LARGE SCALE GENOMIC DNA]</scope>
    <source>
        <strain evidence="1 2">DSM 12335</strain>
    </source>
</reference>
<proteinExistence type="predicted"/>
<dbReference type="OrthoDB" id="4548523at2"/>
<dbReference type="Gene3D" id="1.20.120.450">
    <property type="entry name" value="dinb family like domain"/>
    <property type="match status" value="1"/>
</dbReference>
<dbReference type="Proteomes" id="UP000319516">
    <property type="component" value="Unassembled WGS sequence"/>
</dbReference>
<dbReference type="InterPro" id="IPR034660">
    <property type="entry name" value="DinB/YfiT-like"/>
</dbReference>
<comment type="caution">
    <text evidence="1">The sequence shown here is derived from an EMBL/GenBank/DDBJ whole genome shotgun (WGS) entry which is preliminary data.</text>
</comment>
<accession>A0A542YVB9</accession>